<dbReference type="SUPFAM" id="SSF52266">
    <property type="entry name" value="SGNH hydrolase"/>
    <property type="match status" value="1"/>
</dbReference>
<dbReference type="PANTHER" id="PTHR30383">
    <property type="entry name" value="THIOESTERASE 1/PROTEASE 1/LYSOPHOSPHOLIPASE L1"/>
    <property type="match status" value="1"/>
</dbReference>
<dbReference type="InterPro" id="IPR051532">
    <property type="entry name" value="Ester_Hydrolysis_Enzymes"/>
</dbReference>
<keyword evidence="4" id="KW-1185">Reference proteome</keyword>
<feature type="region of interest" description="Disordered" evidence="1">
    <location>
        <begin position="1"/>
        <end position="52"/>
    </location>
</feature>
<protein>
    <submittedName>
        <fullName evidence="3">G8176 protein</fullName>
    </submittedName>
</protein>
<evidence type="ECO:0000259" key="2">
    <source>
        <dbReference type="Pfam" id="PF13472"/>
    </source>
</evidence>
<reference evidence="3 4" key="1">
    <citation type="submission" date="2024-06" db="EMBL/GenBank/DDBJ databases">
        <authorList>
            <person name="Kraege A."/>
            <person name="Thomma B."/>
        </authorList>
    </citation>
    <scope>NUCLEOTIDE SEQUENCE [LARGE SCALE GENOMIC DNA]</scope>
</reference>
<feature type="region of interest" description="Disordered" evidence="1">
    <location>
        <begin position="305"/>
        <end position="331"/>
    </location>
</feature>
<evidence type="ECO:0000256" key="1">
    <source>
        <dbReference type="SAM" id="MobiDB-lite"/>
    </source>
</evidence>
<dbReference type="InterPro" id="IPR013830">
    <property type="entry name" value="SGNH_hydro"/>
</dbReference>
<dbReference type="EMBL" id="CAXHTA020000012">
    <property type="protein sequence ID" value="CAL5225371.1"/>
    <property type="molecule type" value="Genomic_DNA"/>
</dbReference>
<feature type="compositionally biased region" description="Basic and acidic residues" evidence="1">
    <location>
        <begin position="305"/>
        <end position="318"/>
    </location>
</feature>
<sequence>MAIKQANMTVWHAGNKAPSKEARPGNQAGATVLQRRHALDAKRRRRGSTTEEKWVKMHEQLARELNAADEGKGFDVLFYGDSILESTRGTYLGAAWSEFRQVKEVWEEIFAGKPYSTHTLAISGDTVKKLLWRMKNGGVPMKREPRVAVVLIGTEDLVSPACADPITAPRTAAELRGLLVYMHRRMPGTQIVAMGVLPKGQTWPNTCTQAITEANERLQDYAERHKPWLTYVDVGDRFLTHQDDGQGHQEIVPSLLTQDTLNPSQYGIRIIAAELEPILDKLAAQKQGRLRKAIAHIKPRSKAERAAAKVVAQKERAVRNKRRRQEMSESQ</sequence>
<proteinExistence type="predicted"/>
<evidence type="ECO:0000313" key="3">
    <source>
        <dbReference type="EMBL" id="CAL5225371.1"/>
    </source>
</evidence>
<dbReference type="Pfam" id="PF13472">
    <property type="entry name" value="Lipase_GDSL_2"/>
    <property type="match status" value="1"/>
</dbReference>
<evidence type="ECO:0000313" key="4">
    <source>
        <dbReference type="Proteomes" id="UP001497392"/>
    </source>
</evidence>
<dbReference type="Gene3D" id="3.40.50.1110">
    <property type="entry name" value="SGNH hydrolase"/>
    <property type="match status" value="1"/>
</dbReference>
<comment type="caution">
    <text evidence="3">The sequence shown here is derived from an EMBL/GenBank/DDBJ whole genome shotgun (WGS) entry which is preliminary data.</text>
</comment>
<name>A0ABP1G0U7_9CHLO</name>
<dbReference type="PANTHER" id="PTHR30383:SF5">
    <property type="entry name" value="SGNH HYDROLASE-TYPE ESTERASE DOMAIN-CONTAINING PROTEIN"/>
    <property type="match status" value="1"/>
</dbReference>
<dbReference type="Proteomes" id="UP001497392">
    <property type="component" value="Unassembled WGS sequence"/>
</dbReference>
<organism evidence="3 4">
    <name type="scientific">Coccomyxa viridis</name>
    <dbReference type="NCBI Taxonomy" id="1274662"/>
    <lineage>
        <taxon>Eukaryota</taxon>
        <taxon>Viridiplantae</taxon>
        <taxon>Chlorophyta</taxon>
        <taxon>core chlorophytes</taxon>
        <taxon>Trebouxiophyceae</taxon>
        <taxon>Trebouxiophyceae incertae sedis</taxon>
        <taxon>Coccomyxaceae</taxon>
        <taxon>Coccomyxa</taxon>
    </lineage>
</organism>
<gene>
    <name evidence="3" type="primary">g8176</name>
    <name evidence="3" type="ORF">VP750_LOCUS7030</name>
</gene>
<accession>A0ABP1G0U7</accession>
<feature type="domain" description="SGNH hydrolase-type esterase" evidence="2">
    <location>
        <begin position="78"/>
        <end position="244"/>
    </location>
</feature>
<dbReference type="InterPro" id="IPR036514">
    <property type="entry name" value="SGNH_hydro_sf"/>
</dbReference>